<dbReference type="EMBL" id="CAJNOQ010001809">
    <property type="protein sequence ID" value="CAF0920656.1"/>
    <property type="molecule type" value="Genomic_DNA"/>
</dbReference>
<sequence>MRIMLPIIVKCLSLTPCTDTELKNLQFVPSYHPSIISPFNQLEFTLSPLVQNCSVFPKLHEPYEKLKELFHQYVNNTNNNIQWKPVIDWCNEQLQENRLLPNEIKMLLFLTIYYNSVLDKINFDQMIPALNFLPEEIRVFKAVLMPEDFMIGYRESEKNALNNLFQTSNNSDDEIHIRHALFNLMAILILTGNNTFLWTFTFEPQKLHKTYGFGSTANHGIMADGVRLWLYNK</sequence>
<keyword evidence="1" id="KW-1133">Transmembrane helix</keyword>
<dbReference type="AlphaFoldDB" id="A0A814B1F5"/>
<protein>
    <submittedName>
        <fullName evidence="2">Uncharacterized protein</fullName>
    </submittedName>
</protein>
<evidence type="ECO:0000256" key="1">
    <source>
        <dbReference type="SAM" id="Phobius"/>
    </source>
</evidence>
<evidence type="ECO:0000313" key="2">
    <source>
        <dbReference type="EMBL" id="CAF0920656.1"/>
    </source>
</evidence>
<dbReference type="Proteomes" id="UP000663829">
    <property type="component" value="Unassembled WGS sequence"/>
</dbReference>
<name>A0A814B1F5_9BILA</name>
<keyword evidence="4" id="KW-1185">Reference proteome</keyword>
<proteinExistence type="predicted"/>
<comment type="caution">
    <text evidence="2">The sequence shown here is derived from an EMBL/GenBank/DDBJ whole genome shotgun (WGS) entry which is preliminary data.</text>
</comment>
<feature type="transmembrane region" description="Helical" evidence="1">
    <location>
        <begin position="180"/>
        <end position="200"/>
    </location>
</feature>
<gene>
    <name evidence="2" type="ORF">GPM918_LOCUS9633</name>
    <name evidence="3" type="ORF">SRO942_LOCUS9634</name>
</gene>
<evidence type="ECO:0000313" key="3">
    <source>
        <dbReference type="EMBL" id="CAF3700005.1"/>
    </source>
</evidence>
<keyword evidence="1" id="KW-0812">Transmembrane</keyword>
<dbReference type="Proteomes" id="UP000681722">
    <property type="component" value="Unassembled WGS sequence"/>
</dbReference>
<keyword evidence="1" id="KW-0472">Membrane</keyword>
<reference evidence="2" key="1">
    <citation type="submission" date="2021-02" db="EMBL/GenBank/DDBJ databases">
        <authorList>
            <person name="Nowell W R."/>
        </authorList>
    </citation>
    <scope>NUCLEOTIDE SEQUENCE</scope>
</reference>
<evidence type="ECO:0000313" key="4">
    <source>
        <dbReference type="Proteomes" id="UP000663829"/>
    </source>
</evidence>
<accession>A0A814B1F5</accession>
<organism evidence="2 4">
    <name type="scientific">Didymodactylos carnosus</name>
    <dbReference type="NCBI Taxonomy" id="1234261"/>
    <lineage>
        <taxon>Eukaryota</taxon>
        <taxon>Metazoa</taxon>
        <taxon>Spiralia</taxon>
        <taxon>Gnathifera</taxon>
        <taxon>Rotifera</taxon>
        <taxon>Eurotatoria</taxon>
        <taxon>Bdelloidea</taxon>
        <taxon>Philodinida</taxon>
        <taxon>Philodinidae</taxon>
        <taxon>Didymodactylos</taxon>
    </lineage>
</organism>
<dbReference type="EMBL" id="CAJOBC010001809">
    <property type="protein sequence ID" value="CAF3700005.1"/>
    <property type="molecule type" value="Genomic_DNA"/>
</dbReference>